<evidence type="ECO:0000313" key="3">
    <source>
        <dbReference type="Proteomes" id="UP001066276"/>
    </source>
</evidence>
<evidence type="ECO:0000313" key="2">
    <source>
        <dbReference type="EMBL" id="KAJ1106090.1"/>
    </source>
</evidence>
<organism evidence="2 3">
    <name type="scientific">Pleurodeles waltl</name>
    <name type="common">Iberian ribbed newt</name>
    <dbReference type="NCBI Taxonomy" id="8319"/>
    <lineage>
        <taxon>Eukaryota</taxon>
        <taxon>Metazoa</taxon>
        <taxon>Chordata</taxon>
        <taxon>Craniata</taxon>
        <taxon>Vertebrata</taxon>
        <taxon>Euteleostomi</taxon>
        <taxon>Amphibia</taxon>
        <taxon>Batrachia</taxon>
        <taxon>Caudata</taxon>
        <taxon>Salamandroidea</taxon>
        <taxon>Salamandridae</taxon>
        <taxon>Pleurodelinae</taxon>
        <taxon>Pleurodeles</taxon>
    </lineage>
</organism>
<comment type="caution">
    <text evidence="2">The sequence shown here is derived from an EMBL/GenBank/DDBJ whole genome shotgun (WGS) entry which is preliminary data.</text>
</comment>
<proteinExistence type="predicted"/>
<evidence type="ECO:0000256" key="1">
    <source>
        <dbReference type="SAM" id="MobiDB-lite"/>
    </source>
</evidence>
<feature type="region of interest" description="Disordered" evidence="1">
    <location>
        <begin position="100"/>
        <end position="122"/>
    </location>
</feature>
<keyword evidence="3" id="KW-1185">Reference proteome</keyword>
<dbReference type="AlphaFoldDB" id="A0AAV7MTL3"/>
<sequence length="122" mass="13142">MGPFLPPNINLQPDLLRRSPARDGTLLCRLAPKRQTMGEFPMGLPAFEDSREVGPVAPLLLLPSGGPRAKLNDPYLAALTMSVSRGKKYRSLRDILTKICGGRAGDKPPSVGAEHPQEPSDS</sequence>
<accession>A0AAV7MTL3</accession>
<gene>
    <name evidence="2" type="ORF">NDU88_003493</name>
</gene>
<dbReference type="Proteomes" id="UP001066276">
    <property type="component" value="Chromosome 9"/>
</dbReference>
<protein>
    <submittedName>
        <fullName evidence="2">Uncharacterized protein</fullName>
    </submittedName>
</protein>
<reference evidence="2" key="1">
    <citation type="journal article" date="2022" name="bioRxiv">
        <title>Sequencing and chromosome-scale assembly of the giantPleurodeles waltlgenome.</title>
        <authorList>
            <person name="Brown T."/>
            <person name="Elewa A."/>
            <person name="Iarovenko S."/>
            <person name="Subramanian E."/>
            <person name="Araus A.J."/>
            <person name="Petzold A."/>
            <person name="Susuki M."/>
            <person name="Suzuki K.-i.T."/>
            <person name="Hayashi T."/>
            <person name="Toyoda A."/>
            <person name="Oliveira C."/>
            <person name="Osipova E."/>
            <person name="Leigh N.D."/>
            <person name="Simon A."/>
            <person name="Yun M.H."/>
        </authorList>
    </citation>
    <scope>NUCLEOTIDE SEQUENCE</scope>
    <source>
        <strain evidence="2">20211129_DDA</strain>
        <tissue evidence="2">Liver</tissue>
    </source>
</reference>
<dbReference type="EMBL" id="JANPWB010000013">
    <property type="protein sequence ID" value="KAJ1106090.1"/>
    <property type="molecule type" value="Genomic_DNA"/>
</dbReference>
<name>A0AAV7MTL3_PLEWA</name>